<evidence type="ECO:0000256" key="2">
    <source>
        <dbReference type="ARBA" id="ARBA00009347"/>
    </source>
</evidence>
<dbReference type="Gene3D" id="2.40.110.10">
    <property type="entry name" value="Butyryl-CoA Dehydrogenase, subunit A, domain 2"/>
    <property type="match status" value="1"/>
</dbReference>
<feature type="domain" description="Acyl-CoA dehydrogenase/oxidase C-terminal" evidence="6">
    <location>
        <begin position="285"/>
        <end position="453"/>
    </location>
</feature>
<dbReference type="OrthoDB" id="9764895at2"/>
<dbReference type="Pfam" id="PF00441">
    <property type="entry name" value="Acyl-CoA_dh_1"/>
    <property type="match status" value="1"/>
</dbReference>
<keyword evidence="3" id="KW-0285">Flavoprotein</keyword>
<evidence type="ECO:0000259" key="8">
    <source>
        <dbReference type="Pfam" id="PF02771"/>
    </source>
</evidence>
<dbReference type="PANTHER" id="PTHR42803">
    <property type="entry name" value="ACYL-COA DEHYDROGENASE"/>
    <property type="match status" value="1"/>
</dbReference>
<comment type="similarity">
    <text evidence="2">Belongs to the acyl-CoA dehydrogenase family.</text>
</comment>
<evidence type="ECO:0000259" key="7">
    <source>
        <dbReference type="Pfam" id="PF02770"/>
    </source>
</evidence>
<dbReference type="RefSeq" id="WP_062803821.1">
    <property type="nucleotide sequence ID" value="NZ_CP014845.1"/>
</dbReference>
<dbReference type="InterPro" id="IPR036250">
    <property type="entry name" value="AcylCo_DH-like_C"/>
</dbReference>
<dbReference type="GO" id="GO:0016627">
    <property type="term" value="F:oxidoreductase activity, acting on the CH-CH group of donors"/>
    <property type="evidence" value="ECO:0007669"/>
    <property type="project" value="InterPro"/>
</dbReference>
<evidence type="ECO:0000259" key="9">
    <source>
        <dbReference type="Pfam" id="PF12806"/>
    </source>
</evidence>
<dbReference type="InterPro" id="IPR052166">
    <property type="entry name" value="Diverse_Acyl-CoA_DH"/>
</dbReference>
<feature type="domain" description="Acetyl-CoA dehydrogenase-like C-terminal" evidence="9">
    <location>
        <begin position="470"/>
        <end position="592"/>
    </location>
</feature>
<dbReference type="InterPro" id="IPR046373">
    <property type="entry name" value="Acyl-CoA_Oxase/DH_mid-dom_sf"/>
</dbReference>
<evidence type="ECO:0000313" key="10">
    <source>
        <dbReference type="EMBL" id="AMR82034.1"/>
    </source>
</evidence>
<dbReference type="Gene3D" id="1.10.540.10">
    <property type="entry name" value="Acyl-CoA dehydrogenase/oxidase, N-terminal domain"/>
    <property type="match status" value="1"/>
</dbReference>
<dbReference type="InterPro" id="IPR009100">
    <property type="entry name" value="AcylCoA_DH/oxidase_NM_dom_sf"/>
</dbReference>
<dbReference type="SUPFAM" id="SSF47203">
    <property type="entry name" value="Acyl-CoA dehydrogenase C-terminal domain-like"/>
    <property type="match status" value="1"/>
</dbReference>
<evidence type="ECO:0000256" key="3">
    <source>
        <dbReference type="ARBA" id="ARBA00022630"/>
    </source>
</evidence>
<sequence length="598" mass="64114">MNSYLVPLEEARFVLRELADLDRVAQLPNAESLADAELTESILTEASRLAEGILEPLNATGDRDGARWTAEGVTVTPGFKDAYRQFIEGGWNRLSMPTEYGGQGMPMLLSAAVREIFVGANKAFCMCPGLTDAAVHALMLGADDALKAYYLPRLVSGEWAATMNLTEPQAGSDVGALRTRAVPAADGTYRVFGQKIFISFGDQDLTDNIVHLVLARVAGAPEGSRGVSLFVVPKFLPQQGWQGARNDVQCAGIEHKVGNHGSPTCTMVYGAAGEGAVGWLVGEENKGLQTMFVMMNQARFIVGMEGVALSERAYRQALAYAGERLQGRAAEGSAQPVPIIRHPDVRRMLLSMRSQTEAMRALGYVLAGALDLADGHPDPMVRQEYQDFVDLMIPIFKGWASETAVEVTRTSVQIHGGMGYVLESGASQPLRDVLIAPIYEGTTGIQANDLIARKVLRDGGASLNRWLEQVDRTQTEAAAQPALEDLASSLGEAVASVRLVAQWFAQAHRERPLDVFAAAVPFLKLAGIVAGGWLMARAALAASRLLDATDASESESFLRGKLVSARFYAAHVLPQTGALAVAAMQGSAATLDEWALKV</sequence>
<organism evidence="10 11">
    <name type="scientific">Cupriavidus nantongensis</name>
    <dbReference type="NCBI Taxonomy" id="1796606"/>
    <lineage>
        <taxon>Bacteria</taxon>
        <taxon>Pseudomonadati</taxon>
        <taxon>Pseudomonadota</taxon>
        <taxon>Betaproteobacteria</taxon>
        <taxon>Burkholderiales</taxon>
        <taxon>Burkholderiaceae</taxon>
        <taxon>Cupriavidus</taxon>
    </lineage>
</organism>
<dbReference type="InterPro" id="IPR009075">
    <property type="entry name" value="AcylCo_DH/oxidase_C"/>
</dbReference>
<gene>
    <name evidence="10" type="ORF">A2G96_30370</name>
</gene>
<dbReference type="InterPro" id="IPR006091">
    <property type="entry name" value="Acyl-CoA_Oxase/DH_mid-dom"/>
</dbReference>
<dbReference type="Pfam" id="PF12806">
    <property type="entry name" value="Acyl-CoA_dh_C"/>
    <property type="match status" value="1"/>
</dbReference>
<accession>A0A142JVC2</accession>
<evidence type="ECO:0000256" key="4">
    <source>
        <dbReference type="ARBA" id="ARBA00022827"/>
    </source>
</evidence>
<dbReference type="Pfam" id="PF02771">
    <property type="entry name" value="Acyl-CoA_dh_N"/>
    <property type="match status" value="1"/>
</dbReference>
<dbReference type="PANTHER" id="PTHR42803:SF1">
    <property type="entry name" value="BROAD-SPECIFICITY LINEAR ACYL-COA DEHYDROGENASE FADE5"/>
    <property type="match status" value="1"/>
</dbReference>
<dbReference type="EMBL" id="CP014845">
    <property type="protein sequence ID" value="AMR82034.1"/>
    <property type="molecule type" value="Genomic_DNA"/>
</dbReference>
<reference evidence="10 11" key="1">
    <citation type="submission" date="2016-03" db="EMBL/GenBank/DDBJ databases">
        <title>Complete genome sequence of a novel chlorpyrifos degrading bacterium, Cupriavidus nantongensis sp. X1.</title>
        <authorList>
            <person name="Fang L."/>
        </authorList>
    </citation>
    <scope>NUCLEOTIDE SEQUENCE [LARGE SCALE GENOMIC DNA]</scope>
    <source>
        <strain evidence="10 11">X1</strain>
    </source>
</reference>
<keyword evidence="4" id="KW-0274">FAD</keyword>
<protein>
    <submittedName>
        <fullName evidence="10">Acyl-CoA dehydrogenase</fullName>
    </submittedName>
</protein>
<dbReference type="KEGG" id="cnan:A2G96_30370"/>
<evidence type="ECO:0000256" key="5">
    <source>
        <dbReference type="ARBA" id="ARBA00023002"/>
    </source>
</evidence>
<comment type="cofactor">
    <cofactor evidence="1">
        <name>FAD</name>
        <dbReference type="ChEBI" id="CHEBI:57692"/>
    </cofactor>
</comment>
<dbReference type="Pfam" id="PF02770">
    <property type="entry name" value="Acyl-CoA_dh_M"/>
    <property type="match status" value="1"/>
</dbReference>
<dbReference type="GO" id="GO:0050660">
    <property type="term" value="F:flavin adenine dinucleotide binding"/>
    <property type="evidence" value="ECO:0007669"/>
    <property type="project" value="InterPro"/>
</dbReference>
<dbReference type="Proteomes" id="UP000075238">
    <property type="component" value="Chromosome 2"/>
</dbReference>
<keyword evidence="5" id="KW-0560">Oxidoreductase</keyword>
<name>A0A142JVC2_9BURK</name>
<evidence type="ECO:0000259" key="6">
    <source>
        <dbReference type="Pfam" id="PF00441"/>
    </source>
</evidence>
<keyword evidence="11" id="KW-1185">Reference proteome</keyword>
<dbReference type="InterPro" id="IPR037069">
    <property type="entry name" value="AcylCoA_DH/ox_N_sf"/>
</dbReference>
<evidence type="ECO:0000256" key="1">
    <source>
        <dbReference type="ARBA" id="ARBA00001974"/>
    </source>
</evidence>
<dbReference type="STRING" id="1796606.A2G96_30370"/>
<dbReference type="AlphaFoldDB" id="A0A142JVC2"/>
<feature type="domain" description="Acyl-CoA dehydrogenase/oxidase N-terminal" evidence="8">
    <location>
        <begin position="68"/>
        <end position="158"/>
    </location>
</feature>
<dbReference type="InterPro" id="IPR025878">
    <property type="entry name" value="Acyl-CoA_dh-like_C_dom"/>
</dbReference>
<dbReference type="Gene3D" id="1.20.140.10">
    <property type="entry name" value="Butyryl-CoA Dehydrogenase, subunit A, domain 3"/>
    <property type="match status" value="1"/>
</dbReference>
<evidence type="ECO:0000313" key="11">
    <source>
        <dbReference type="Proteomes" id="UP000075238"/>
    </source>
</evidence>
<dbReference type="SUPFAM" id="SSF56645">
    <property type="entry name" value="Acyl-CoA dehydrogenase NM domain-like"/>
    <property type="match status" value="1"/>
</dbReference>
<dbReference type="InterPro" id="IPR013786">
    <property type="entry name" value="AcylCoA_DH/ox_N"/>
</dbReference>
<proteinExistence type="inferred from homology"/>
<feature type="domain" description="Acyl-CoA oxidase/dehydrogenase middle" evidence="7">
    <location>
        <begin position="163"/>
        <end position="268"/>
    </location>
</feature>